<dbReference type="SUPFAM" id="SSF48403">
    <property type="entry name" value="Ankyrin repeat"/>
    <property type="match status" value="1"/>
</dbReference>
<comment type="caution">
    <text evidence="5">The sequence shown here is derived from an EMBL/GenBank/DDBJ whole genome shotgun (WGS) entry which is preliminary data.</text>
</comment>
<accession>A0A8H4W7B9</accession>
<dbReference type="GO" id="GO:0009116">
    <property type="term" value="P:nucleoside metabolic process"/>
    <property type="evidence" value="ECO:0007669"/>
    <property type="project" value="InterPro"/>
</dbReference>
<dbReference type="OrthoDB" id="1577640at2759"/>
<evidence type="ECO:0000259" key="3">
    <source>
        <dbReference type="Pfam" id="PF01048"/>
    </source>
</evidence>
<feature type="repeat" description="ANK" evidence="2">
    <location>
        <begin position="920"/>
        <end position="952"/>
    </location>
</feature>
<feature type="repeat" description="ANK" evidence="2">
    <location>
        <begin position="954"/>
        <end position="986"/>
    </location>
</feature>
<gene>
    <name evidence="5" type="ORF">G7Y89_g2050</name>
</gene>
<dbReference type="SUPFAM" id="SSF53167">
    <property type="entry name" value="Purine and uridine phosphorylases"/>
    <property type="match status" value="1"/>
</dbReference>
<dbReference type="Gene3D" id="1.25.40.20">
    <property type="entry name" value="Ankyrin repeat-containing domain"/>
    <property type="match status" value="1"/>
</dbReference>
<keyword evidence="6" id="KW-1185">Reference proteome</keyword>
<keyword evidence="2" id="KW-0040">ANK repeat</keyword>
<dbReference type="SUPFAM" id="SSF52540">
    <property type="entry name" value="P-loop containing nucleoside triphosphate hydrolases"/>
    <property type="match status" value="1"/>
</dbReference>
<dbReference type="Gene3D" id="3.40.50.1580">
    <property type="entry name" value="Nucleoside phosphorylase domain"/>
    <property type="match status" value="1"/>
</dbReference>
<dbReference type="InterPro" id="IPR000845">
    <property type="entry name" value="Nucleoside_phosphorylase_d"/>
</dbReference>
<evidence type="ECO:0000313" key="6">
    <source>
        <dbReference type="Proteomes" id="UP000566819"/>
    </source>
</evidence>
<dbReference type="GO" id="GO:0003824">
    <property type="term" value="F:catalytic activity"/>
    <property type="evidence" value="ECO:0007669"/>
    <property type="project" value="InterPro"/>
</dbReference>
<evidence type="ECO:0000313" key="5">
    <source>
        <dbReference type="EMBL" id="KAF4636041.1"/>
    </source>
</evidence>
<dbReference type="PANTHER" id="PTHR46082">
    <property type="entry name" value="ATP/GTP-BINDING PROTEIN-RELATED"/>
    <property type="match status" value="1"/>
</dbReference>
<dbReference type="InterPro" id="IPR002110">
    <property type="entry name" value="Ankyrin_rpt"/>
</dbReference>
<dbReference type="Pfam" id="PF12796">
    <property type="entry name" value="Ank_2"/>
    <property type="match status" value="1"/>
</dbReference>
<name>A0A8H4W7B9_9HELO</name>
<dbReference type="Proteomes" id="UP000566819">
    <property type="component" value="Unassembled WGS sequence"/>
</dbReference>
<dbReference type="PROSITE" id="PS50088">
    <property type="entry name" value="ANK_REPEAT"/>
    <property type="match status" value="2"/>
</dbReference>
<sequence>MPTKIYPSLAYVALPDIPLSQDIQKSPAAEDNREITMSQRKCTIIIGNRAQLHTQDYTIGWICALSLELTAAIAMLDERHKPIAFDDDDITYTLGRIGRHNVVLASLNAGQPGTNSAATVATQMARSFPALRFGLFVGIGGGIPNIQHDIRLGDVVVSQPDGLHSGVVQYDLGKVTPNGGWVRKGSLDAPPRGLLSALSTLQAEHGLGNFRLPEFLSAVTKLERFCSPGPNHDRLYQAKYTHKGGLDCTTCSEAAVMGRKPRNGNCVIVHYGTIASGNRVMKDGMERERLSRRNEGILCFEMEAAGVMNSILKCLIIRGISDYADSHKNDKWHGYAAATASAFTKELLYTLQPKNVHRMETILSSVNKSWDDHIYKSLAFPEMDTRWVMIEKPEEDTCEWIFSDPNYTEWRAGKQKILWIKGKPGSGKTMSGLLKSLMFQLLKQHKILLSHVLQRFLDKHLKQGDQLDWEVGELKELLLWGARHGKESIWIIDALDEFAAEELEHLVGFLEDIVATADTTVRVCLSSRRYPNISAKDCFEVDMGVGSYVDIQKFLERKLNDAEKSYRVPKDSIGSLKIQLDDRADGVFLWARLTVEGLLSGIRNGDSLESMSETIKFTPSKLEDIYRELVSDIAAKGSTLETIRLVQWVLYAERPLTLTEIRHALSCDHDIKDDDQMERWIKARARDLIEIRPGKAQGMQAPKIVQFIHQTVKDYFFRLPSLYELQTPFKGLSAGNAQLNLMLNCLMFMRNKQFPTGSQSSKSSRQCSAENRFPRRRQPFWEDSFLEYADQSWLSHAQNAESLGVLPADIAPRLKRLLEDKEKCDQWGYFSCTDQQSKDFKPEGSFIVVAVRYNLLSHVETFLSINRCRGTEGFRESISGHWSLLGTAAGEGFVEMVQLLLRYKVEINPYNPTWSTLGWNWQSPIDEAILNGHRDVVCFLVENGASLATQPDSQKPNPFQVAIMANRASMVELLIHLGADVNAPGFSGQKPIEDAAERGNVDPMRVLLAHNATPTLYALHLAVKNNQREAVNILKGYGIQAHPSDVRWGIGISPFRPSKPASKATPRQQARDIWV</sequence>
<feature type="domain" description="Nephrocystin 3-like N-terminal" evidence="4">
    <location>
        <begin position="430"/>
        <end position="528"/>
    </location>
</feature>
<feature type="domain" description="Nucleoside phosphorylase" evidence="3">
    <location>
        <begin position="59"/>
        <end position="340"/>
    </location>
</feature>
<organism evidence="5 6">
    <name type="scientific">Cudoniella acicularis</name>
    <dbReference type="NCBI Taxonomy" id="354080"/>
    <lineage>
        <taxon>Eukaryota</taxon>
        <taxon>Fungi</taxon>
        <taxon>Dikarya</taxon>
        <taxon>Ascomycota</taxon>
        <taxon>Pezizomycotina</taxon>
        <taxon>Leotiomycetes</taxon>
        <taxon>Helotiales</taxon>
        <taxon>Tricladiaceae</taxon>
        <taxon>Cudoniella</taxon>
    </lineage>
</organism>
<dbReference type="PANTHER" id="PTHR46082:SF11">
    <property type="entry name" value="AAA+ ATPASE DOMAIN-CONTAINING PROTEIN-RELATED"/>
    <property type="match status" value="1"/>
</dbReference>
<dbReference type="SMART" id="SM00248">
    <property type="entry name" value="ANK"/>
    <property type="match status" value="4"/>
</dbReference>
<dbReference type="InterPro" id="IPR056884">
    <property type="entry name" value="NPHP3-like_N"/>
</dbReference>
<dbReference type="EMBL" id="JAAMPI010000086">
    <property type="protein sequence ID" value="KAF4636041.1"/>
    <property type="molecule type" value="Genomic_DNA"/>
</dbReference>
<dbReference type="InterPro" id="IPR027417">
    <property type="entry name" value="P-loop_NTPase"/>
</dbReference>
<dbReference type="AlphaFoldDB" id="A0A8H4W7B9"/>
<dbReference type="Pfam" id="PF24883">
    <property type="entry name" value="NPHP3_N"/>
    <property type="match status" value="1"/>
</dbReference>
<dbReference type="InterPro" id="IPR035994">
    <property type="entry name" value="Nucleoside_phosphorylase_sf"/>
</dbReference>
<evidence type="ECO:0000256" key="2">
    <source>
        <dbReference type="PROSITE-ProRule" id="PRU00023"/>
    </source>
</evidence>
<reference evidence="5 6" key="1">
    <citation type="submission" date="2020-03" db="EMBL/GenBank/DDBJ databases">
        <title>Draft Genome Sequence of Cudoniella acicularis.</title>
        <authorList>
            <person name="Buettner E."/>
            <person name="Kellner H."/>
        </authorList>
    </citation>
    <scope>NUCLEOTIDE SEQUENCE [LARGE SCALE GENOMIC DNA]</scope>
    <source>
        <strain evidence="5 6">DSM 108380</strain>
    </source>
</reference>
<keyword evidence="1" id="KW-0677">Repeat</keyword>
<evidence type="ECO:0000256" key="1">
    <source>
        <dbReference type="ARBA" id="ARBA00022737"/>
    </source>
</evidence>
<proteinExistence type="predicted"/>
<evidence type="ECO:0000259" key="4">
    <source>
        <dbReference type="Pfam" id="PF24883"/>
    </source>
</evidence>
<dbReference type="InterPro" id="IPR036770">
    <property type="entry name" value="Ankyrin_rpt-contain_sf"/>
</dbReference>
<evidence type="ECO:0008006" key="7">
    <source>
        <dbReference type="Google" id="ProtNLM"/>
    </source>
</evidence>
<dbReference type="InterPro" id="IPR053137">
    <property type="entry name" value="NLR-like"/>
</dbReference>
<dbReference type="Pfam" id="PF01048">
    <property type="entry name" value="PNP_UDP_1"/>
    <property type="match status" value="1"/>
</dbReference>
<protein>
    <recommendedName>
        <fullName evidence="7">Nucleoside phosphorylase domain-containing protein</fullName>
    </recommendedName>
</protein>